<name>A0ABC8YP09_9POAL</name>
<sequence>MASVLDLRAADLSFRGEHGGDGDGGFRRGGGGGGSVGAKGGGGGGVGGTGGRTTTRALSDLDLTERRPDSPGLEKAGGEAGAGDSVAPGDDGYDGVLSADPGDGVLERSRASSAACTAVARVRRELEVFVDEPRGE</sequence>
<evidence type="ECO:0000313" key="2">
    <source>
        <dbReference type="EMBL" id="CAL4946141.1"/>
    </source>
</evidence>
<gene>
    <name evidence="2" type="ORF">URODEC1_LOCUS35904</name>
</gene>
<dbReference type="EMBL" id="OZ075127">
    <property type="protein sequence ID" value="CAL4946141.1"/>
    <property type="molecule type" value="Genomic_DNA"/>
</dbReference>
<feature type="region of interest" description="Disordered" evidence="1">
    <location>
        <begin position="14"/>
        <end position="104"/>
    </location>
</feature>
<feature type="compositionally biased region" description="Basic and acidic residues" evidence="1">
    <location>
        <begin position="14"/>
        <end position="26"/>
    </location>
</feature>
<accession>A0ABC8YP09</accession>
<reference evidence="3" key="1">
    <citation type="submission" date="2024-06" db="EMBL/GenBank/DDBJ databases">
        <authorList>
            <person name="Ryan C."/>
        </authorList>
    </citation>
    <scope>NUCLEOTIDE SEQUENCE [LARGE SCALE GENOMIC DNA]</scope>
</reference>
<reference evidence="2 3" key="2">
    <citation type="submission" date="2024-10" db="EMBL/GenBank/DDBJ databases">
        <authorList>
            <person name="Ryan C."/>
        </authorList>
    </citation>
    <scope>NUCLEOTIDE SEQUENCE [LARGE SCALE GENOMIC DNA]</scope>
</reference>
<evidence type="ECO:0000256" key="1">
    <source>
        <dbReference type="SAM" id="MobiDB-lite"/>
    </source>
</evidence>
<dbReference type="Proteomes" id="UP001497457">
    <property type="component" value="Chromosome 17b"/>
</dbReference>
<protein>
    <submittedName>
        <fullName evidence="2">Uncharacterized protein</fullName>
    </submittedName>
</protein>
<dbReference type="AlphaFoldDB" id="A0ABC8YP09"/>
<evidence type="ECO:0000313" key="3">
    <source>
        <dbReference type="Proteomes" id="UP001497457"/>
    </source>
</evidence>
<proteinExistence type="predicted"/>
<keyword evidence="3" id="KW-1185">Reference proteome</keyword>
<organism evidence="2 3">
    <name type="scientific">Urochloa decumbens</name>
    <dbReference type="NCBI Taxonomy" id="240449"/>
    <lineage>
        <taxon>Eukaryota</taxon>
        <taxon>Viridiplantae</taxon>
        <taxon>Streptophyta</taxon>
        <taxon>Embryophyta</taxon>
        <taxon>Tracheophyta</taxon>
        <taxon>Spermatophyta</taxon>
        <taxon>Magnoliopsida</taxon>
        <taxon>Liliopsida</taxon>
        <taxon>Poales</taxon>
        <taxon>Poaceae</taxon>
        <taxon>PACMAD clade</taxon>
        <taxon>Panicoideae</taxon>
        <taxon>Panicodae</taxon>
        <taxon>Paniceae</taxon>
        <taxon>Melinidinae</taxon>
        <taxon>Urochloa</taxon>
    </lineage>
</organism>
<feature type="compositionally biased region" description="Gly residues" evidence="1">
    <location>
        <begin position="27"/>
        <end position="51"/>
    </location>
</feature>